<feature type="transmembrane region" description="Helical" evidence="1">
    <location>
        <begin position="46"/>
        <end position="65"/>
    </location>
</feature>
<evidence type="ECO:0000313" key="2">
    <source>
        <dbReference type="EMBL" id="KFI69583.1"/>
    </source>
</evidence>
<feature type="transmembrane region" description="Helical" evidence="1">
    <location>
        <begin position="166"/>
        <end position="182"/>
    </location>
</feature>
<keyword evidence="1" id="KW-0812">Transmembrane</keyword>
<feature type="transmembrane region" description="Helical" evidence="1">
    <location>
        <begin position="12"/>
        <end position="34"/>
    </location>
</feature>
<sequence>MSAQSSRKPPISRGFIVCLVLFVVSLIGLIASLINEALGHENTVVFSDICVEISVLVLFIAGFFMGTRRQQFIYLIVANLYNIVFLAIFGKLSYDAANHGIGILFAIQIIFLIINLVPIVIHHLAKSDFYFTYQNQLMYPTMFFLFLLLSRLPGSEVLVEQISHEVFSLIIFSQAFSMFNAFHKIGKAYHLATFASESTEADGDDEEAEL</sequence>
<gene>
    <name evidence="2" type="ORF">BMAGN_1301</name>
</gene>
<keyword evidence="3" id="KW-1185">Reference proteome</keyword>
<evidence type="ECO:0000313" key="3">
    <source>
        <dbReference type="Proteomes" id="UP000029052"/>
    </source>
</evidence>
<name>A0A087BEY3_9BIFI</name>
<feature type="transmembrane region" description="Helical" evidence="1">
    <location>
        <begin position="101"/>
        <end position="125"/>
    </location>
</feature>
<comment type="caution">
    <text evidence="2">The sequence shown here is derived from an EMBL/GenBank/DDBJ whole genome shotgun (WGS) entry which is preliminary data.</text>
</comment>
<organism evidence="2 3">
    <name type="scientific">Bifidobacterium magnum</name>
    <dbReference type="NCBI Taxonomy" id="1692"/>
    <lineage>
        <taxon>Bacteria</taxon>
        <taxon>Bacillati</taxon>
        <taxon>Actinomycetota</taxon>
        <taxon>Actinomycetes</taxon>
        <taxon>Bifidobacteriales</taxon>
        <taxon>Bifidobacteriaceae</taxon>
        <taxon>Bifidobacterium</taxon>
    </lineage>
</organism>
<protein>
    <submittedName>
        <fullName evidence="2">Uncharacterized protein</fullName>
    </submittedName>
</protein>
<dbReference type="eggNOG" id="ENOG5031HF0">
    <property type="taxonomic scope" value="Bacteria"/>
</dbReference>
<dbReference type="EMBL" id="JGZB01000001">
    <property type="protein sequence ID" value="KFI69583.1"/>
    <property type="molecule type" value="Genomic_DNA"/>
</dbReference>
<dbReference type="RefSeq" id="WP_081640874.1">
    <property type="nucleotide sequence ID" value="NZ_JGZB01000001.1"/>
</dbReference>
<keyword evidence="1" id="KW-1133">Transmembrane helix</keyword>
<keyword evidence="1" id="KW-0472">Membrane</keyword>
<dbReference type="Proteomes" id="UP000029052">
    <property type="component" value="Unassembled WGS sequence"/>
</dbReference>
<dbReference type="AlphaFoldDB" id="A0A087BEY3"/>
<reference evidence="2 3" key="1">
    <citation type="submission" date="2014-03" db="EMBL/GenBank/DDBJ databases">
        <title>Genomics of Bifidobacteria.</title>
        <authorList>
            <person name="Ventura M."/>
            <person name="Milani C."/>
            <person name="Lugli G.A."/>
        </authorList>
    </citation>
    <scope>NUCLEOTIDE SEQUENCE [LARGE SCALE GENOMIC DNA]</scope>
    <source>
        <strain evidence="2 3">LMG 11591</strain>
    </source>
</reference>
<evidence type="ECO:0000256" key="1">
    <source>
        <dbReference type="SAM" id="Phobius"/>
    </source>
</evidence>
<feature type="transmembrane region" description="Helical" evidence="1">
    <location>
        <begin position="72"/>
        <end position="89"/>
    </location>
</feature>
<accession>A0A087BEY3</accession>
<feature type="transmembrane region" description="Helical" evidence="1">
    <location>
        <begin position="137"/>
        <end position="154"/>
    </location>
</feature>
<dbReference type="STRING" id="1692.BMAGN_1301"/>
<proteinExistence type="predicted"/>